<dbReference type="InterPro" id="IPR015421">
    <property type="entry name" value="PyrdxlP-dep_Trfase_major"/>
</dbReference>
<organism evidence="9 10">
    <name type="scientific">Pullulanibacillus camelliae</name>
    <dbReference type="NCBI Taxonomy" id="1707096"/>
    <lineage>
        <taxon>Bacteria</taxon>
        <taxon>Bacillati</taxon>
        <taxon>Bacillota</taxon>
        <taxon>Bacilli</taxon>
        <taxon>Bacillales</taxon>
        <taxon>Sporolactobacillaceae</taxon>
        <taxon>Pullulanibacillus</taxon>
    </lineage>
</organism>
<feature type="domain" description="Aminotransferase class V" evidence="8">
    <location>
        <begin position="2"/>
        <end position="364"/>
    </location>
</feature>
<dbReference type="RefSeq" id="WP_188697109.1">
    <property type="nucleotide sequence ID" value="NZ_BMIR01000020.1"/>
</dbReference>
<dbReference type="PROSITE" id="PS00595">
    <property type="entry name" value="AA_TRANSFER_CLASS_5"/>
    <property type="match status" value="1"/>
</dbReference>
<evidence type="ECO:0000256" key="6">
    <source>
        <dbReference type="ARBA" id="ARBA00023014"/>
    </source>
</evidence>
<dbReference type="SUPFAM" id="SSF53383">
    <property type="entry name" value="PLP-dependent transferases"/>
    <property type="match status" value="1"/>
</dbReference>
<dbReference type="InterPro" id="IPR015422">
    <property type="entry name" value="PyrdxlP-dep_Trfase_small"/>
</dbReference>
<keyword evidence="9" id="KW-0808">Transferase</keyword>
<evidence type="ECO:0000256" key="3">
    <source>
        <dbReference type="ARBA" id="ARBA00022723"/>
    </source>
</evidence>
<evidence type="ECO:0000256" key="5">
    <source>
        <dbReference type="ARBA" id="ARBA00023004"/>
    </source>
</evidence>
<evidence type="ECO:0000313" key="10">
    <source>
        <dbReference type="Proteomes" id="UP000628775"/>
    </source>
</evidence>
<dbReference type="InterPro" id="IPR015424">
    <property type="entry name" value="PyrdxlP-dep_Trfase"/>
</dbReference>
<dbReference type="InterPro" id="IPR020578">
    <property type="entry name" value="Aminotrans_V_PyrdxlP_BS"/>
</dbReference>
<dbReference type="NCBIfam" id="NF002806">
    <property type="entry name" value="PRK02948.1"/>
    <property type="match status" value="1"/>
</dbReference>
<reference evidence="9" key="1">
    <citation type="journal article" date="2014" name="Int. J. Syst. Evol. Microbiol.">
        <title>Complete genome sequence of Corynebacterium casei LMG S-19264T (=DSM 44701T), isolated from a smear-ripened cheese.</title>
        <authorList>
            <consortium name="US DOE Joint Genome Institute (JGI-PGF)"/>
            <person name="Walter F."/>
            <person name="Albersmeier A."/>
            <person name="Kalinowski J."/>
            <person name="Ruckert C."/>
        </authorList>
    </citation>
    <scope>NUCLEOTIDE SEQUENCE</scope>
    <source>
        <strain evidence="9">CGMCC 1.15371</strain>
    </source>
</reference>
<comment type="cofactor">
    <cofactor evidence="1 7">
        <name>pyridoxal 5'-phosphate</name>
        <dbReference type="ChEBI" id="CHEBI:597326"/>
    </cofactor>
</comment>
<dbReference type="PANTHER" id="PTHR11601">
    <property type="entry name" value="CYSTEINE DESULFURYLASE FAMILY MEMBER"/>
    <property type="match status" value="1"/>
</dbReference>
<keyword evidence="4" id="KW-0663">Pyridoxal phosphate</keyword>
<reference evidence="9" key="2">
    <citation type="submission" date="2020-09" db="EMBL/GenBank/DDBJ databases">
        <authorList>
            <person name="Sun Q."/>
            <person name="Zhou Y."/>
        </authorList>
    </citation>
    <scope>NUCLEOTIDE SEQUENCE</scope>
    <source>
        <strain evidence="9">CGMCC 1.15371</strain>
    </source>
</reference>
<keyword evidence="5" id="KW-0408">Iron</keyword>
<dbReference type="PIRSF" id="PIRSF005572">
    <property type="entry name" value="NifS"/>
    <property type="match status" value="1"/>
</dbReference>
<evidence type="ECO:0000256" key="7">
    <source>
        <dbReference type="RuleBase" id="RU004504"/>
    </source>
</evidence>
<evidence type="ECO:0000256" key="4">
    <source>
        <dbReference type="ARBA" id="ARBA00022898"/>
    </source>
</evidence>
<dbReference type="GO" id="GO:0008483">
    <property type="term" value="F:transaminase activity"/>
    <property type="evidence" value="ECO:0007669"/>
    <property type="project" value="UniProtKB-KW"/>
</dbReference>
<dbReference type="Proteomes" id="UP000628775">
    <property type="component" value="Unassembled WGS sequence"/>
</dbReference>
<protein>
    <submittedName>
        <fullName evidence="9">Aminotransferase V</fullName>
    </submittedName>
</protein>
<dbReference type="EMBL" id="BMIR01000020">
    <property type="protein sequence ID" value="GGE52184.1"/>
    <property type="molecule type" value="Genomic_DNA"/>
</dbReference>
<keyword evidence="6" id="KW-0411">Iron-sulfur</keyword>
<dbReference type="FunFam" id="3.40.640.10:FF:000084">
    <property type="entry name" value="IscS-like cysteine desulfurase"/>
    <property type="match status" value="1"/>
</dbReference>
<dbReference type="Gene3D" id="3.90.1150.10">
    <property type="entry name" value="Aspartate Aminotransferase, domain 1"/>
    <property type="match status" value="1"/>
</dbReference>
<dbReference type="InterPro" id="IPR016454">
    <property type="entry name" value="Cysteine_dSase"/>
</dbReference>
<dbReference type="PANTHER" id="PTHR11601:SF50">
    <property type="entry name" value="CYSTEINE DESULFURASE ISCS 2-RELATED"/>
    <property type="match status" value="1"/>
</dbReference>
<dbReference type="Gene3D" id="3.40.640.10">
    <property type="entry name" value="Type I PLP-dependent aspartate aminotransferase-like (Major domain)"/>
    <property type="match status" value="1"/>
</dbReference>
<name>A0A8J2YMF4_9BACL</name>
<comment type="similarity">
    <text evidence="2">Belongs to the class-V pyridoxal-phosphate-dependent aminotransferase family. NifS/IscS subfamily.</text>
</comment>
<dbReference type="InterPro" id="IPR000192">
    <property type="entry name" value="Aminotrans_V_dom"/>
</dbReference>
<accession>A0A8J2YMF4</accession>
<dbReference type="AlphaFoldDB" id="A0A8J2YMF4"/>
<dbReference type="GO" id="GO:0031071">
    <property type="term" value="F:cysteine desulfurase activity"/>
    <property type="evidence" value="ECO:0007669"/>
    <property type="project" value="UniProtKB-ARBA"/>
</dbReference>
<sequence length="381" mass="42066">MIYLDNSATTPPYPEVLDTYRVVSERFFANPSSIHKLGGESEDLLHKSRQQAAALLGVKETEIIFTSGGTEGNNFAIKGTALGYRQRGKHLITSMIEHPASLNAFAQLEDLGFDVTYLDVDEEGRISIDALKDAWRPDTLLVSLIHVNNEIGTIQPIEEIGRFLRDKPKTLFHVDHVQGLAKVPLNFKDIGIDLATMSGHKIHGPKGTGMLYMREGVKLAPLLAGGGQEFDHRSGTENLPAIVGMVKALRLVMEKARDGVPYLQTVMNRLRQRLAQHPLVTLNTPEFGAAPHILNFTIEGFRAEVLIHALEEEDIYVSTKSACASKASEASHVLLACGLPEKEAKQAIRISLSFENTQEELDIFIASFDKKTKELMKAMEA</sequence>
<evidence type="ECO:0000256" key="2">
    <source>
        <dbReference type="ARBA" id="ARBA00006490"/>
    </source>
</evidence>
<keyword evidence="10" id="KW-1185">Reference proteome</keyword>
<evidence type="ECO:0000256" key="1">
    <source>
        <dbReference type="ARBA" id="ARBA00001933"/>
    </source>
</evidence>
<evidence type="ECO:0000259" key="8">
    <source>
        <dbReference type="Pfam" id="PF00266"/>
    </source>
</evidence>
<keyword evidence="9" id="KW-0032">Aminotransferase</keyword>
<dbReference type="Pfam" id="PF00266">
    <property type="entry name" value="Aminotran_5"/>
    <property type="match status" value="1"/>
</dbReference>
<keyword evidence="3" id="KW-0479">Metal-binding</keyword>
<proteinExistence type="inferred from homology"/>
<dbReference type="GO" id="GO:0046872">
    <property type="term" value="F:metal ion binding"/>
    <property type="evidence" value="ECO:0007669"/>
    <property type="project" value="UniProtKB-KW"/>
</dbReference>
<dbReference type="Gene3D" id="1.10.260.50">
    <property type="match status" value="1"/>
</dbReference>
<evidence type="ECO:0000313" key="9">
    <source>
        <dbReference type="EMBL" id="GGE52184.1"/>
    </source>
</evidence>
<dbReference type="GO" id="GO:0051536">
    <property type="term" value="F:iron-sulfur cluster binding"/>
    <property type="evidence" value="ECO:0007669"/>
    <property type="project" value="UniProtKB-KW"/>
</dbReference>
<gene>
    <name evidence="9" type="ORF">GCM10011391_33760</name>
</gene>
<comment type="caution">
    <text evidence="9">The sequence shown here is derived from an EMBL/GenBank/DDBJ whole genome shotgun (WGS) entry which is preliminary data.</text>
</comment>